<dbReference type="CDD" id="cd01577">
    <property type="entry name" value="IPMI_Swivel"/>
    <property type="match status" value="1"/>
</dbReference>
<evidence type="ECO:0000313" key="12">
    <source>
        <dbReference type="EMBL" id="MDQ0256300.1"/>
    </source>
</evidence>
<keyword evidence="9 10" id="KW-0100">Branched-chain amino acid biosynthesis</keyword>
<evidence type="ECO:0000313" key="13">
    <source>
        <dbReference type="Proteomes" id="UP001230005"/>
    </source>
</evidence>
<dbReference type="EMBL" id="JAUSUG010000016">
    <property type="protein sequence ID" value="MDQ0256300.1"/>
    <property type="molecule type" value="Genomic_DNA"/>
</dbReference>
<dbReference type="RefSeq" id="WP_307328232.1">
    <property type="nucleotide sequence ID" value="NZ_JAUSUG010000016.1"/>
</dbReference>
<dbReference type="InterPro" id="IPR033940">
    <property type="entry name" value="IPMI_Swivel"/>
</dbReference>
<dbReference type="PANTHER" id="PTHR43345:SF5">
    <property type="entry name" value="3-ISOPROPYLMALATE DEHYDRATASE SMALL SUBUNIT"/>
    <property type="match status" value="1"/>
</dbReference>
<comment type="function">
    <text evidence="2 10">Catalyzes the isomerization between 2-isopropylmalate and 3-isopropylmalate, via the formation of 2-isopropylmaleate.</text>
</comment>
<dbReference type="NCBIfam" id="TIGR00171">
    <property type="entry name" value="leuD"/>
    <property type="match status" value="1"/>
</dbReference>
<dbReference type="SUPFAM" id="SSF52016">
    <property type="entry name" value="LeuD/IlvD-like"/>
    <property type="match status" value="1"/>
</dbReference>
<keyword evidence="7 10" id="KW-0028">Amino-acid biosynthesis</keyword>
<dbReference type="InterPro" id="IPR050075">
    <property type="entry name" value="LeuD"/>
</dbReference>
<sequence length="208" mass="24607">MISNQTTDKRSFREVHSIVVPLDQSNIDTDVILPKQFLKRVEKSGYGNFLFYDWRYLNNDMENPNFILNKHPYRESKILLSRKNFGSGSSREHAPWSLHDFGIRVIIASSFADIFYNNCIKNGILPIRLDEHTINQLFELTKDQPLKMIVKLETKTIEYGSYHTISFEIDNYSRYMLLNGLDEIALTLKHEEKLKAFEERHKIYYSIY</sequence>
<evidence type="ECO:0000256" key="8">
    <source>
        <dbReference type="ARBA" id="ARBA00023239"/>
    </source>
</evidence>
<evidence type="ECO:0000256" key="1">
    <source>
        <dbReference type="ARBA" id="ARBA00000491"/>
    </source>
</evidence>
<evidence type="ECO:0000256" key="4">
    <source>
        <dbReference type="ARBA" id="ARBA00009845"/>
    </source>
</evidence>
<dbReference type="InterPro" id="IPR015928">
    <property type="entry name" value="Aconitase/3IPM_dehydase_swvl"/>
</dbReference>
<comment type="caution">
    <text evidence="12">The sequence shown here is derived from an EMBL/GenBank/DDBJ whole genome shotgun (WGS) entry which is preliminary data.</text>
</comment>
<dbReference type="EC" id="4.2.1.33" evidence="10"/>
<evidence type="ECO:0000256" key="7">
    <source>
        <dbReference type="ARBA" id="ARBA00022605"/>
    </source>
</evidence>
<dbReference type="HAMAP" id="MF_01031">
    <property type="entry name" value="LeuD_type1"/>
    <property type="match status" value="1"/>
</dbReference>
<evidence type="ECO:0000256" key="2">
    <source>
        <dbReference type="ARBA" id="ARBA00002695"/>
    </source>
</evidence>
<dbReference type="PANTHER" id="PTHR43345">
    <property type="entry name" value="3-ISOPROPYLMALATE DEHYDRATASE SMALL SUBUNIT 2-RELATED-RELATED"/>
    <property type="match status" value="1"/>
</dbReference>
<dbReference type="GO" id="GO:0047508">
    <property type="term" value="F:(R)-2-methylmalate dehydratase activity"/>
    <property type="evidence" value="ECO:0007669"/>
    <property type="project" value="UniProtKB-EC"/>
</dbReference>
<evidence type="ECO:0000256" key="5">
    <source>
        <dbReference type="ARBA" id="ARBA00011271"/>
    </source>
</evidence>
<evidence type="ECO:0000256" key="9">
    <source>
        <dbReference type="ARBA" id="ARBA00023304"/>
    </source>
</evidence>
<accession>A0ABU0A1S1</accession>
<evidence type="ECO:0000256" key="3">
    <source>
        <dbReference type="ARBA" id="ARBA00004729"/>
    </source>
</evidence>
<keyword evidence="8 10" id="KW-0456">Lyase</keyword>
<comment type="catalytic activity">
    <reaction evidence="1 10">
        <text>(2R,3S)-3-isopropylmalate = (2S)-2-isopropylmalate</text>
        <dbReference type="Rhea" id="RHEA:32287"/>
        <dbReference type="ChEBI" id="CHEBI:1178"/>
        <dbReference type="ChEBI" id="CHEBI:35121"/>
        <dbReference type="EC" id="4.2.1.33"/>
    </reaction>
</comment>
<organism evidence="12 13">
    <name type="scientific">Evansella vedderi</name>
    <dbReference type="NCBI Taxonomy" id="38282"/>
    <lineage>
        <taxon>Bacteria</taxon>
        <taxon>Bacillati</taxon>
        <taxon>Bacillota</taxon>
        <taxon>Bacilli</taxon>
        <taxon>Bacillales</taxon>
        <taxon>Bacillaceae</taxon>
        <taxon>Evansella</taxon>
    </lineage>
</organism>
<dbReference type="InterPro" id="IPR000573">
    <property type="entry name" value="AconitaseA/IPMdHydase_ssu_swvl"/>
</dbReference>
<protein>
    <recommendedName>
        <fullName evidence="10">3-isopropylmalate dehydratase small subunit</fullName>
        <ecNumber evidence="10">4.2.1.33</ecNumber>
    </recommendedName>
    <alternativeName>
        <fullName evidence="10">Alpha-IPM isomerase</fullName>
        <shortName evidence="10">IPMI</shortName>
    </alternativeName>
    <alternativeName>
        <fullName evidence="10">Isopropylmalate isomerase</fullName>
    </alternativeName>
</protein>
<comment type="pathway">
    <text evidence="3 10">Amino-acid biosynthesis; L-leucine biosynthesis; L-leucine from 3-methyl-2-oxobutanoate: step 2/4.</text>
</comment>
<keyword evidence="13" id="KW-1185">Reference proteome</keyword>
<dbReference type="Pfam" id="PF00694">
    <property type="entry name" value="Aconitase_C"/>
    <property type="match status" value="1"/>
</dbReference>
<dbReference type="Proteomes" id="UP001230005">
    <property type="component" value="Unassembled WGS sequence"/>
</dbReference>
<dbReference type="InterPro" id="IPR004431">
    <property type="entry name" value="3-IsopropMal_deHydase_ssu"/>
</dbReference>
<comment type="similarity">
    <text evidence="4 10">Belongs to the LeuD family. LeuD type 1 subfamily.</text>
</comment>
<feature type="domain" description="Aconitase A/isopropylmalate dehydratase small subunit swivel" evidence="11">
    <location>
        <begin position="12"/>
        <end position="131"/>
    </location>
</feature>
<dbReference type="Gene3D" id="3.20.19.10">
    <property type="entry name" value="Aconitase, domain 4"/>
    <property type="match status" value="1"/>
</dbReference>
<reference evidence="12 13" key="1">
    <citation type="submission" date="2023-07" db="EMBL/GenBank/DDBJ databases">
        <title>Genomic Encyclopedia of Type Strains, Phase IV (KMG-IV): sequencing the most valuable type-strain genomes for metagenomic binning, comparative biology and taxonomic classification.</title>
        <authorList>
            <person name="Goeker M."/>
        </authorList>
    </citation>
    <scope>NUCLEOTIDE SEQUENCE [LARGE SCALE GENOMIC DNA]</scope>
    <source>
        <strain evidence="12 13">DSM 9768</strain>
    </source>
</reference>
<gene>
    <name evidence="10" type="primary">leuD</name>
    <name evidence="12" type="ORF">J2S74_003720</name>
</gene>
<comment type="subunit">
    <text evidence="5 10">Heterodimer of LeuC and LeuD.</text>
</comment>
<dbReference type="NCBIfam" id="NF002458">
    <property type="entry name" value="PRK01641.1"/>
    <property type="match status" value="1"/>
</dbReference>
<proteinExistence type="inferred from homology"/>
<dbReference type="GO" id="GO:0003861">
    <property type="term" value="F:3-isopropylmalate dehydratase activity"/>
    <property type="evidence" value="ECO:0007669"/>
    <property type="project" value="UniProtKB-EC"/>
</dbReference>
<name>A0ABU0A1S1_9BACI</name>
<keyword evidence="6 10" id="KW-0432">Leucine biosynthesis</keyword>
<evidence type="ECO:0000256" key="10">
    <source>
        <dbReference type="HAMAP-Rule" id="MF_01031"/>
    </source>
</evidence>
<evidence type="ECO:0000259" key="11">
    <source>
        <dbReference type="Pfam" id="PF00694"/>
    </source>
</evidence>
<evidence type="ECO:0000256" key="6">
    <source>
        <dbReference type="ARBA" id="ARBA00022430"/>
    </source>
</evidence>